<comment type="caution">
    <text evidence="4">The sequence shown here is derived from an EMBL/GenBank/DDBJ whole genome shotgun (WGS) entry which is preliminary data.</text>
</comment>
<organism evidence="4 5">
    <name type="scientific">Polyplosphaeria fusca</name>
    <dbReference type="NCBI Taxonomy" id="682080"/>
    <lineage>
        <taxon>Eukaryota</taxon>
        <taxon>Fungi</taxon>
        <taxon>Dikarya</taxon>
        <taxon>Ascomycota</taxon>
        <taxon>Pezizomycotina</taxon>
        <taxon>Dothideomycetes</taxon>
        <taxon>Pleosporomycetidae</taxon>
        <taxon>Pleosporales</taxon>
        <taxon>Tetraplosphaeriaceae</taxon>
        <taxon>Polyplosphaeria</taxon>
    </lineage>
</organism>
<dbReference type="PANTHER" id="PTHR13239:SF4">
    <property type="entry name" value="AT25231P"/>
    <property type="match status" value="1"/>
</dbReference>
<evidence type="ECO:0000256" key="1">
    <source>
        <dbReference type="SAM" id="MobiDB-lite"/>
    </source>
</evidence>
<feature type="domain" description="Far11/STRP C-terminal" evidence="3">
    <location>
        <begin position="557"/>
        <end position="1005"/>
    </location>
</feature>
<feature type="region of interest" description="Disordered" evidence="1">
    <location>
        <begin position="56"/>
        <end position="107"/>
    </location>
</feature>
<keyword evidence="5" id="KW-1185">Reference proteome</keyword>
<protein>
    <submittedName>
        <fullName evidence="4">Uncharacterized protein</fullName>
    </submittedName>
</protein>
<dbReference type="PANTHER" id="PTHR13239">
    <property type="entry name" value="PROTEIN REQUIRED FOR HYPHAL ANASTOMOSIS HAM-2"/>
    <property type="match status" value="1"/>
</dbReference>
<dbReference type="Proteomes" id="UP000799444">
    <property type="component" value="Unassembled WGS sequence"/>
</dbReference>
<feature type="compositionally biased region" description="Pro residues" evidence="1">
    <location>
        <begin position="83"/>
        <end position="98"/>
    </location>
</feature>
<dbReference type="InterPro" id="IPR012486">
    <property type="entry name" value="Far11/STRP_N"/>
</dbReference>
<dbReference type="EMBL" id="ML996153">
    <property type="protein sequence ID" value="KAF2734005.1"/>
    <property type="molecule type" value="Genomic_DNA"/>
</dbReference>
<dbReference type="Pfam" id="PF11882">
    <property type="entry name" value="DUF3402"/>
    <property type="match status" value="1"/>
</dbReference>
<dbReference type="GO" id="GO:0005829">
    <property type="term" value="C:cytosol"/>
    <property type="evidence" value="ECO:0007669"/>
    <property type="project" value="TreeGrafter"/>
</dbReference>
<evidence type="ECO:0000313" key="5">
    <source>
        <dbReference type="Proteomes" id="UP000799444"/>
    </source>
</evidence>
<proteinExistence type="predicted"/>
<name>A0A9P4QYW2_9PLEO</name>
<dbReference type="InterPro" id="IPR021819">
    <property type="entry name" value="Far11/STRP_C"/>
</dbReference>
<dbReference type="GO" id="GO:0007010">
    <property type="term" value="P:cytoskeleton organization"/>
    <property type="evidence" value="ECO:0007669"/>
    <property type="project" value="TreeGrafter"/>
</dbReference>
<feature type="compositionally biased region" description="Polar residues" evidence="1">
    <location>
        <begin position="237"/>
        <end position="251"/>
    </location>
</feature>
<reference evidence="4" key="1">
    <citation type="journal article" date="2020" name="Stud. Mycol.">
        <title>101 Dothideomycetes genomes: a test case for predicting lifestyles and emergence of pathogens.</title>
        <authorList>
            <person name="Haridas S."/>
            <person name="Albert R."/>
            <person name="Binder M."/>
            <person name="Bloem J."/>
            <person name="Labutti K."/>
            <person name="Salamov A."/>
            <person name="Andreopoulos B."/>
            <person name="Baker S."/>
            <person name="Barry K."/>
            <person name="Bills G."/>
            <person name="Bluhm B."/>
            <person name="Cannon C."/>
            <person name="Castanera R."/>
            <person name="Culley D."/>
            <person name="Daum C."/>
            <person name="Ezra D."/>
            <person name="Gonzalez J."/>
            <person name="Henrissat B."/>
            <person name="Kuo A."/>
            <person name="Liang C."/>
            <person name="Lipzen A."/>
            <person name="Lutzoni F."/>
            <person name="Magnuson J."/>
            <person name="Mondo S."/>
            <person name="Nolan M."/>
            <person name="Ohm R."/>
            <person name="Pangilinan J."/>
            <person name="Park H.-J."/>
            <person name="Ramirez L."/>
            <person name="Alfaro M."/>
            <person name="Sun H."/>
            <person name="Tritt A."/>
            <person name="Yoshinaga Y."/>
            <person name="Zwiers L.-H."/>
            <person name="Turgeon B."/>
            <person name="Goodwin S."/>
            <person name="Spatafora J."/>
            <person name="Crous P."/>
            <person name="Grigoriev I."/>
        </authorList>
    </citation>
    <scope>NUCLEOTIDE SEQUENCE</scope>
    <source>
        <strain evidence="4">CBS 125425</strain>
    </source>
</reference>
<feature type="domain" description="Far11/STRP N-terminal" evidence="2">
    <location>
        <begin position="125"/>
        <end position="449"/>
    </location>
</feature>
<feature type="region of interest" description="Disordered" evidence="1">
    <location>
        <begin position="672"/>
        <end position="701"/>
    </location>
</feature>
<feature type="region of interest" description="Disordered" evidence="1">
    <location>
        <begin position="489"/>
        <end position="514"/>
    </location>
</feature>
<dbReference type="AlphaFoldDB" id="A0A9P4QYW2"/>
<sequence>MMDHETMPEAPMGPPMIDEAELMGLSHTEMPVIEAEPADVLQPPLDTAEQQGLLFDANIPSGSNGAGAPVPRPNLRRDNSVPTPAPLHLPPPAPPVPPQDSGQGPNSLSFIQLQRLGNEPPGAEVTPYAFKYEDASSFEEELEEWFSYSVEEQAMILKTQASFAHEWGEYIGREHGGSDWITASEDQHQAFMKLALAGIKDPEPQIRLRKLEALLHILLGSWHESAGLSAPTPVDPVTSQESPSTRNSPFSSPYERSGLQVHLMRKSVQLLVQLEGLQAVMDTMHSSCLRTCGVDLTPDTPRDTKEAERREVWCAMTAIYVVLEVARTEEKETDEISLRGAILALDKPGLFLVLLELVSKLRWDENVALPLPKVCLLLWKALLVCFGGSSQATRAKDSFKDQDLESVDARGQPIITASPLDYHLFRQEISSKYPAYNPPPPLFPLEPENNSILPPLKNHPNKVAGNHVFGSGLGNMNGNNTSIFQQPVHIATPAPSPPPSPAGSGGKGGKKQNYQTNQMFPFLYPPLDESSNNLGGKGPTNLQDLLVGRKWKGSDIPASISEAAELFSQRMRATRSMKQLWEERVQFMKYERGWTGADENFDIEDLSLEPKEGTPPRQIPPAGSIEERLDLVEECYRTALPQLQSLIIVLIKAILAHVTALVTQANGPNGLQSGFQFQENQNGASSQTNGTNGHHAPSSTNEDLDAMRTQEILDKAVSGVLILILKWFKTSHILKFEYITQLLVDSSYVPLILKLFQLQEIEKVVNFKCEQEELNFFYFCRTHSKTGVEEEERAQNRSDGDSDSDDAVPPPIRLHRDEDISSNAESETEPSARTQVPQPPEVDELGFPTNEIPKEPITDFSWRAFFTSINYLRIMQKICKNKAHRNLMLVSYKSSQFLRKILKVPQPEVRQYTLKLFKNQVPYCGRKWRQSNMRVITAVYLHCRPELRDDWLAGSDVDAEVDESVPLEQALRALTHWHNLKRYPEGMGATSGVLDEEQDFFRRELEKMDWGDELTGEQDLEQQGWDMQVEGW</sequence>
<feature type="region of interest" description="Disordered" evidence="1">
    <location>
        <begin position="229"/>
        <end position="254"/>
    </location>
</feature>
<feature type="compositionally biased region" description="Polar residues" evidence="1">
    <location>
        <begin position="821"/>
        <end position="836"/>
    </location>
</feature>
<dbReference type="SMART" id="SM01293">
    <property type="entry name" value="DUF3402"/>
    <property type="match status" value="1"/>
</dbReference>
<gene>
    <name evidence="4" type="ORF">EJ04DRAFT_577191</name>
</gene>
<evidence type="ECO:0000313" key="4">
    <source>
        <dbReference type="EMBL" id="KAF2734005.1"/>
    </source>
</evidence>
<dbReference type="Pfam" id="PF07923">
    <property type="entry name" value="N1221"/>
    <property type="match status" value="1"/>
</dbReference>
<feature type="region of interest" description="Disordered" evidence="1">
    <location>
        <begin position="788"/>
        <end position="849"/>
    </location>
</feature>
<dbReference type="SMART" id="SM01292">
    <property type="entry name" value="N1221"/>
    <property type="match status" value="1"/>
</dbReference>
<dbReference type="InterPro" id="IPR040185">
    <property type="entry name" value="Far11/STRP"/>
</dbReference>
<accession>A0A9P4QYW2</accession>
<evidence type="ECO:0000259" key="2">
    <source>
        <dbReference type="SMART" id="SM01292"/>
    </source>
</evidence>
<dbReference type="OrthoDB" id="18234at2759"/>
<evidence type="ECO:0000259" key="3">
    <source>
        <dbReference type="SMART" id="SM01293"/>
    </source>
</evidence>
<feature type="region of interest" description="Disordered" evidence="1">
    <location>
        <begin position="1012"/>
        <end position="1032"/>
    </location>
</feature>